<reference evidence="15 16" key="1">
    <citation type="submission" date="2015-07" db="EMBL/GenBank/DDBJ databases">
        <title>The genome of Dufourea novaeangliae.</title>
        <authorList>
            <person name="Pan H."/>
            <person name="Kapheim K."/>
        </authorList>
    </citation>
    <scope>NUCLEOTIDE SEQUENCE [LARGE SCALE GENOMIC DNA]</scope>
    <source>
        <strain evidence="15">0120121106</strain>
        <tissue evidence="15">Whole body</tissue>
    </source>
</reference>
<keyword evidence="9" id="KW-0472">Membrane</keyword>
<dbReference type="Pfam" id="PF00362">
    <property type="entry name" value="Integrin_beta"/>
    <property type="match status" value="1"/>
</dbReference>
<evidence type="ECO:0000256" key="8">
    <source>
        <dbReference type="ARBA" id="ARBA00023037"/>
    </source>
</evidence>
<dbReference type="InterPro" id="IPR015812">
    <property type="entry name" value="Integrin_bsu"/>
</dbReference>
<evidence type="ECO:0000256" key="3">
    <source>
        <dbReference type="ARBA" id="ARBA00022536"/>
    </source>
</evidence>
<dbReference type="InterPro" id="IPR033760">
    <property type="entry name" value="Integrin_beta_N"/>
</dbReference>
<keyword evidence="16" id="KW-1185">Reference proteome</keyword>
<evidence type="ECO:0000259" key="14">
    <source>
        <dbReference type="SMART" id="SM00187"/>
    </source>
</evidence>
<comment type="similarity">
    <text evidence="2 12">Belongs to the integrin beta chain family.</text>
</comment>
<keyword evidence="8 12" id="KW-0401">Integrin</keyword>
<dbReference type="SMART" id="SM00187">
    <property type="entry name" value="INB"/>
    <property type="match status" value="1"/>
</dbReference>
<evidence type="ECO:0000256" key="7">
    <source>
        <dbReference type="ARBA" id="ARBA00022989"/>
    </source>
</evidence>
<dbReference type="SUPFAM" id="SSF103575">
    <property type="entry name" value="Plexin repeat"/>
    <property type="match status" value="1"/>
</dbReference>
<evidence type="ECO:0000256" key="13">
    <source>
        <dbReference type="SAM" id="SignalP"/>
    </source>
</evidence>
<name>A0A154P2N7_DUFNO</name>
<evidence type="ECO:0000256" key="2">
    <source>
        <dbReference type="ARBA" id="ARBA00007449"/>
    </source>
</evidence>
<keyword evidence="6" id="KW-0677">Repeat</keyword>
<dbReference type="AlphaFoldDB" id="A0A154P2N7"/>
<dbReference type="GO" id="GO:0005178">
    <property type="term" value="F:integrin binding"/>
    <property type="evidence" value="ECO:0007669"/>
    <property type="project" value="TreeGrafter"/>
</dbReference>
<gene>
    <name evidence="15" type="ORF">WN55_06458</name>
</gene>
<dbReference type="GO" id="GO:0098609">
    <property type="term" value="P:cell-cell adhesion"/>
    <property type="evidence" value="ECO:0007669"/>
    <property type="project" value="TreeGrafter"/>
</dbReference>
<dbReference type="GO" id="GO:0007229">
    <property type="term" value="P:integrin-mediated signaling pathway"/>
    <property type="evidence" value="ECO:0007669"/>
    <property type="project" value="UniProtKB-KW"/>
</dbReference>
<dbReference type="GO" id="GO:0009986">
    <property type="term" value="C:cell surface"/>
    <property type="evidence" value="ECO:0007669"/>
    <property type="project" value="TreeGrafter"/>
</dbReference>
<keyword evidence="3" id="KW-0245">EGF-like domain</keyword>
<sequence>MRSLEVLVLVIALCHEWCHSETVETKTLRLCISQNSCENCLEASLSCAWCSDWSYTNSSHGKPRCNVPERLKDFGCPPEEIRTAHPGSVTLVEDFNFKDVEVADEIPVQLRPQKVKAKIRPNSKTVIQLRYRPAKNYPLDLYYLMDLTWSMKDDKDTLVSLGWNMTNTLERFTNKFRLGFGTYADKPLMPFVFPGHEENPCKSALAECSPLYIKEVYVDYFKL</sequence>
<dbReference type="GO" id="GO:0005925">
    <property type="term" value="C:focal adhesion"/>
    <property type="evidence" value="ECO:0007669"/>
    <property type="project" value="TreeGrafter"/>
</dbReference>
<evidence type="ECO:0000256" key="1">
    <source>
        <dbReference type="ARBA" id="ARBA00004479"/>
    </source>
</evidence>
<keyword evidence="12" id="KW-0130">Cell adhesion</keyword>
<keyword evidence="7" id="KW-1133">Transmembrane helix</keyword>
<protein>
    <recommendedName>
        <fullName evidence="12">Integrin beta</fullName>
    </recommendedName>
</protein>
<evidence type="ECO:0000256" key="6">
    <source>
        <dbReference type="ARBA" id="ARBA00022737"/>
    </source>
</evidence>
<dbReference type="SUPFAM" id="SSF53300">
    <property type="entry name" value="vWA-like"/>
    <property type="match status" value="1"/>
</dbReference>
<dbReference type="Gene3D" id="3.40.50.410">
    <property type="entry name" value="von Willebrand factor, type A domain"/>
    <property type="match status" value="1"/>
</dbReference>
<dbReference type="Gene3D" id="3.30.1680.10">
    <property type="entry name" value="ligand-binding face of the semaphorins, domain 2"/>
    <property type="match status" value="1"/>
</dbReference>
<evidence type="ECO:0000256" key="9">
    <source>
        <dbReference type="ARBA" id="ARBA00023136"/>
    </source>
</evidence>
<evidence type="ECO:0000313" key="15">
    <source>
        <dbReference type="EMBL" id="KZC05488.1"/>
    </source>
</evidence>
<evidence type="ECO:0000256" key="11">
    <source>
        <dbReference type="ARBA" id="ARBA00023180"/>
    </source>
</evidence>
<dbReference type="GO" id="GO:0016477">
    <property type="term" value="P:cell migration"/>
    <property type="evidence" value="ECO:0007669"/>
    <property type="project" value="TreeGrafter"/>
</dbReference>
<dbReference type="PRINTS" id="PR01186">
    <property type="entry name" value="INTEGRINB"/>
</dbReference>
<dbReference type="OrthoDB" id="410592at2759"/>
<feature type="domain" description="Integrin beta subunit VWA" evidence="14">
    <location>
        <begin position="36"/>
        <end position="222"/>
    </location>
</feature>
<dbReference type="InterPro" id="IPR036465">
    <property type="entry name" value="vWFA_dom_sf"/>
</dbReference>
<dbReference type="GO" id="GO:0007160">
    <property type="term" value="P:cell-matrix adhesion"/>
    <property type="evidence" value="ECO:0007669"/>
    <property type="project" value="TreeGrafter"/>
</dbReference>
<evidence type="ECO:0000313" key="16">
    <source>
        <dbReference type="Proteomes" id="UP000076502"/>
    </source>
</evidence>
<evidence type="ECO:0000256" key="4">
    <source>
        <dbReference type="ARBA" id="ARBA00022692"/>
    </source>
</evidence>
<organism evidence="15 16">
    <name type="scientific">Dufourea novaeangliae</name>
    <name type="common">Sweat bee</name>
    <dbReference type="NCBI Taxonomy" id="178035"/>
    <lineage>
        <taxon>Eukaryota</taxon>
        <taxon>Metazoa</taxon>
        <taxon>Ecdysozoa</taxon>
        <taxon>Arthropoda</taxon>
        <taxon>Hexapoda</taxon>
        <taxon>Insecta</taxon>
        <taxon>Pterygota</taxon>
        <taxon>Neoptera</taxon>
        <taxon>Endopterygota</taxon>
        <taxon>Hymenoptera</taxon>
        <taxon>Apocrita</taxon>
        <taxon>Aculeata</taxon>
        <taxon>Apoidea</taxon>
        <taxon>Anthophila</taxon>
        <taxon>Halictidae</taxon>
        <taxon>Rophitinae</taxon>
        <taxon>Dufourea</taxon>
    </lineage>
</organism>
<comment type="subcellular location">
    <subcellularLocation>
        <location evidence="12">Cell membrane</location>
        <topology evidence="12">Single-pass type I membrane protein</topology>
    </subcellularLocation>
    <subcellularLocation>
        <location evidence="1">Membrane</location>
        <topology evidence="1">Single-pass type I membrane protein</topology>
    </subcellularLocation>
</comment>
<dbReference type="Proteomes" id="UP000076502">
    <property type="component" value="Unassembled WGS sequence"/>
</dbReference>
<proteinExistence type="inferred from homology"/>
<dbReference type="STRING" id="178035.A0A154P2N7"/>
<evidence type="ECO:0000256" key="5">
    <source>
        <dbReference type="ARBA" id="ARBA00022729"/>
    </source>
</evidence>
<dbReference type="PANTHER" id="PTHR10082">
    <property type="entry name" value="INTEGRIN BETA SUBUNIT"/>
    <property type="match status" value="1"/>
</dbReference>
<keyword evidence="11" id="KW-0325">Glycoprotein</keyword>
<feature type="chain" id="PRO_5007599259" description="Integrin beta" evidence="13">
    <location>
        <begin position="21"/>
        <end position="223"/>
    </location>
</feature>
<evidence type="ECO:0000256" key="12">
    <source>
        <dbReference type="RuleBase" id="RU000633"/>
    </source>
</evidence>
<dbReference type="Pfam" id="PF17205">
    <property type="entry name" value="PSI_integrin"/>
    <property type="match status" value="1"/>
</dbReference>
<keyword evidence="5 13" id="KW-0732">Signal</keyword>
<dbReference type="InterPro" id="IPR002369">
    <property type="entry name" value="Integrin_bsu_VWA"/>
</dbReference>
<keyword evidence="10" id="KW-1015">Disulfide bond</keyword>
<dbReference type="PANTHER" id="PTHR10082:SF3">
    <property type="entry name" value="INTEGRIN BETA-LIKE PROTEIN 1"/>
    <property type="match status" value="1"/>
</dbReference>
<evidence type="ECO:0000256" key="10">
    <source>
        <dbReference type="ARBA" id="ARBA00023157"/>
    </source>
</evidence>
<dbReference type="EMBL" id="KQ434792">
    <property type="protein sequence ID" value="KZC05488.1"/>
    <property type="molecule type" value="Genomic_DNA"/>
</dbReference>
<keyword evidence="4 12" id="KW-0812">Transmembrane</keyword>
<dbReference type="GO" id="GO:0033627">
    <property type="term" value="P:cell adhesion mediated by integrin"/>
    <property type="evidence" value="ECO:0007669"/>
    <property type="project" value="TreeGrafter"/>
</dbReference>
<feature type="signal peptide" evidence="13">
    <location>
        <begin position="1"/>
        <end position="20"/>
    </location>
</feature>
<accession>A0A154P2N7</accession>
<dbReference type="GO" id="GO:0008305">
    <property type="term" value="C:integrin complex"/>
    <property type="evidence" value="ECO:0007669"/>
    <property type="project" value="TreeGrafter"/>
</dbReference>